<evidence type="ECO:0000256" key="1">
    <source>
        <dbReference type="ARBA" id="ARBA00005189"/>
    </source>
</evidence>
<gene>
    <name evidence="7" type="ORF">AVDCRST_MAG91-411</name>
</gene>
<dbReference type="GO" id="GO:0003841">
    <property type="term" value="F:1-acylglycerol-3-phosphate O-acyltransferase activity"/>
    <property type="evidence" value="ECO:0007669"/>
    <property type="project" value="UniProtKB-EC"/>
</dbReference>
<accession>A0A6J4S951</accession>
<organism evidence="7">
    <name type="scientific">uncultured Sphingomonadaceae bacterium</name>
    <dbReference type="NCBI Taxonomy" id="169976"/>
    <lineage>
        <taxon>Bacteria</taxon>
        <taxon>Pseudomonadati</taxon>
        <taxon>Pseudomonadota</taxon>
        <taxon>Alphaproteobacteria</taxon>
        <taxon>Sphingomonadales</taxon>
        <taxon>Sphingomonadaceae</taxon>
        <taxon>environmental samples</taxon>
    </lineage>
</organism>
<evidence type="ECO:0000259" key="6">
    <source>
        <dbReference type="SMART" id="SM00563"/>
    </source>
</evidence>
<dbReference type="InterPro" id="IPR002123">
    <property type="entry name" value="Plipid/glycerol_acylTrfase"/>
</dbReference>
<evidence type="ECO:0000256" key="4">
    <source>
        <dbReference type="ARBA" id="ARBA00023098"/>
    </source>
</evidence>
<name>A0A6J4S951_9SPHN</name>
<dbReference type="AlphaFoldDB" id="A0A6J4S951"/>
<keyword evidence="2" id="KW-0444">Lipid biosynthesis</keyword>
<dbReference type="SMART" id="SM00563">
    <property type="entry name" value="PlsC"/>
    <property type="match status" value="1"/>
</dbReference>
<keyword evidence="3 7" id="KW-0808">Transferase</keyword>
<dbReference type="PANTHER" id="PTHR10434:SF64">
    <property type="entry name" value="1-ACYL-SN-GLYCEROL-3-PHOSPHATE ACYLTRANSFERASE-RELATED"/>
    <property type="match status" value="1"/>
</dbReference>
<dbReference type="GO" id="GO:0006654">
    <property type="term" value="P:phosphatidic acid biosynthetic process"/>
    <property type="evidence" value="ECO:0007669"/>
    <property type="project" value="TreeGrafter"/>
</dbReference>
<dbReference type="EC" id="2.3.1.51" evidence="7"/>
<feature type="domain" description="Phospholipid/glycerol acyltransferase" evidence="6">
    <location>
        <begin position="51"/>
        <end position="163"/>
    </location>
</feature>
<dbReference type="Pfam" id="PF01553">
    <property type="entry name" value="Acyltransferase"/>
    <property type="match status" value="1"/>
</dbReference>
<evidence type="ECO:0000256" key="3">
    <source>
        <dbReference type="ARBA" id="ARBA00022679"/>
    </source>
</evidence>
<protein>
    <submittedName>
        <fullName evidence="7">Acyl-CoA:1-acyl-sn-glycerol-3-phosphate acyltransferase</fullName>
        <ecNumber evidence="7">2.3.1.51</ecNumber>
    </submittedName>
</protein>
<keyword evidence="5 7" id="KW-0012">Acyltransferase</keyword>
<dbReference type="PANTHER" id="PTHR10434">
    <property type="entry name" value="1-ACYL-SN-GLYCEROL-3-PHOSPHATE ACYLTRANSFERASE"/>
    <property type="match status" value="1"/>
</dbReference>
<dbReference type="SUPFAM" id="SSF69593">
    <property type="entry name" value="Glycerol-3-phosphate (1)-acyltransferase"/>
    <property type="match status" value="1"/>
</dbReference>
<reference evidence="7" key="1">
    <citation type="submission" date="2020-02" db="EMBL/GenBank/DDBJ databases">
        <authorList>
            <person name="Meier V. D."/>
        </authorList>
    </citation>
    <scope>NUCLEOTIDE SEQUENCE</scope>
    <source>
        <strain evidence="7">AVDCRST_MAG91</strain>
    </source>
</reference>
<dbReference type="CDD" id="cd07989">
    <property type="entry name" value="LPLAT_AGPAT-like"/>
    <property type="match status" value="1"/>
</dbReference>
<evidence type="ECO:0000256" key="2">
    <source>
        <dbReference type="ARBA" id="ARBA00022516"/>
    </source>
</evidence>
<proteinExistence type="predicted"/>
<comment type="pathway">
    <text evidence="1">Lipid metabolism.</text>
</comment>
<dbReference type="EMBL" id="CADCVX010000092">
    <property type="protein sequence ID" value="CAA9488455.1"/>
    <property type="molecule type" value="Genomic_DNA"/>
</dbReference>
<evidence type="ECO:0000256" key="5">
    <source>
        <dbReference type="ARBA" id="ARBA00023315"/>
    </source>
</evidence>
<keyword evidence="4" id="KW-0443">Lipid metabolism</keyword>
<evidence type="ECO:0000313" key="7">
    <source>
        <dbReference type="EMBL" id="CAA9488455.1"/>
    </source>
</evidence>
<sequence>MTLWLLALLPLHGVTRLLRRRSPWPRRFLGGVARIAGARVSVRGAPLPAPVLYLANHQSWLDILVLADATGAVFVSKAEVGRWPLIGWLASLNDTVFIARSDRAGVRQQADALAAALARERPVALFPEGTTSDGTGLLRFNASLLGAVAGTGARVQPVAIDYGRARAGIAWFGEEPAMRNVTRVLGRAGRFDVRLTFLDPFDAPTNRKALAAAAHGAIHRSLFASDVPASDCGAASL</sequence>